<accession>A0ABW2GRK4</accession>
<evidence type="ECO:0000259" key="1">
    <source>
        <dbReference type="Pfam" id="PF02036"/>
    </source>
</evidence>
<dbReference type="RefSeq" id="WP_376804916.1">
    <property type="nucleotide sequence ID" value="NZ_JBHTAC010000002.1"/>
</dbReference>
<dbReference type="Proteomes" id="UP001596392">
    <property type="component" value="Unassembled WGS sequence"/>
</dbReference>
<organism evidence="2 3">
    <name type="scientific">Catellatospora aurea</name>
    <dbReference type="NCBI Taxonomy" id="1337874"/>
    <lineage>
        <taxon>Bacteria</taxon>
        <taxon>Bacillati</taxon>
        <taxon>Actinomycetota</taxon>
        <taxon>Actinomycetes</taxon>
        <taxon>Micromonosporales</taxon>
        <taxon>Micromonosporaceae</taxon>
        <taxon>Catellatospora</taxon>
    </lineage>
</organism>
<proteinExistence type="predicted"/>
<sequence length="120" mass="13224">MPTATDQFFAALAHRGEEPLLRRNSGIIRFEIGSKGKVQRWFVGVDHGRLTVSKRHQKADCAVLADTDVFENIITGTDNAFAAMLRGALEADGDLELLQLFQRVFHGPVQSTHPAVTDHA</sequence>
<gene>
    <name evidence="2" type="ORF">ACFQO7_03025</name>
</gene>
<dbReference type="InterPro" id="IPR036527">
    <property type="entry name" value="SCP2_sterol-bd_dom_sf"/>
</dbReference>
<feature type="domain" description="SCP2" evidence="1">
    <location>
        <begin position="16"/>
        <end position="105"/>
    </location>
</feature>
<protein>
    <submittedName>
        <fullName evidence="2">SCP2 sterol-binding domain-containing protein</fullName>
    </submittedName>
</protein>
<comment type="caution">
    <text evidence="2">The sequence shown here is derived from an EMBL/GenBank/DDBJ whole genome shotgun (WGS) entry which is preliminary data.</text>
</comment>
<dbReference type="SUPFAM" id="SSF55718">
    <property type="entry name" value="SCP-like"/>
    <property type="match status" value="1"/>
</dbReference>
<dbReference type="Gene3D" id="3.30.1050.10">
    <property type="entry name" value="SCP2 sterol-binding domain"/>
    <property type="match status" value="1"/>
</dbReference>
<reference evidence="3" key="1">
    <citation type="journal article" date="2019" name="Int. J. Syst. Evol. Microbiol.">
        <title>The Global Catalogue of Microorganisms (GCM) 10K type strain sequencing project: providing services to taxonomists for standard genome sequencing and annotation.</title>
        <authorList>
            <consortium name="The Broad Institute Genomics Platform"/>
            <consortium name="The Broad Institute Genome Sequencing Center for Infectious Disease"/>
            <person name="Wu L."/>
            <person name="Ma J."/>
        </authorList>
    </citation>
    <scope>NUCLEOTIDE SEQUENCE [LARGE SCALE GENOMIC DNA]</scope>
    <source>
        <strain evidence="3">CGMCC 1.9106</strain>
    </source>
</reference>
<name>A0ABW2GRK4_9ACTN</name>
<dbReference type="InterPro" id="IPR003033">
    <property type="entry name" value="SCP2_sterol-bd_dom"/>
</dbReference>
<dbReference type="EMBL" id="JBHTAC010000002">
    <property type="protein sequence ID" value="MFC7241447.1"/>
    <property type="molecule type" value="Genomic_DNA"/>
</dbReference>
<evidence type="ECO:0000313" key="2">
    <source>
        <dbReference type="EMBL" id="MFC7241447.1"/>
    </source>
</evidence>
<dbReference type="Pfam" id="PF02036">
    <property type="entry name" value="SCP2"/>
    <property type="match status" value="1"/>
</dbReference>
<evidence type="ECO:0000313" key="3">
    <source>
        <dbReference type="Proteomes" id="UP001596392"/>
    </source>
</evidence>
<keyword evidence="3" id="KW-1185">Reference proteome</keyword>